<gene>
    <name evidence="2" type="ORF">OFUS_LOCUS5626</name>
</gene>
<name>A0A8J1UW82_OWEFU</name>
<protein>
    <submittedName>
        <fullName evidence="2">Uncharacterized protein</fullName>
    </submittedName>
</protein>
<dbReference type="Proteomes" id="UP000749559">
    <property type="component" value="Unassembled WGS sequence"/>
</dbReference>
<dbReference type="EMBL" id="CAIIXF020000003">
    <property type="protein sequence ID" value="CAH1778755.1"/>
    <property type="molecule type" value="Genomic_DNA"/>
</dbReference>
<feature type="non-terminal residue" evidence="2">
    <location>
        <position position="206"/>
    </location>
</feature>
<sequence>DEEEETVAQIISHDVDGVQQVEIKPIRSESEGYVVIEVPAEAGQVVMESGPQQSQRVVEVPRQVSEAGPSNSKILDPGQSFVARGFKARRGRPPKNDRGPVSKDSHLSTPGHLTAAQLVSAQAVEEDSNQEEMNEMRKGYSQDASENEEEEGEEVSQESGYHVIEAPDDEGEEAEEEEGEEEEEEEEPIPEIVVTPSKKRGRPKRA</sequence>
<keyword evidence="3" id="KW-1185">Reference proteome</keyword>
<feature type="compositionally biased region" description="Acidic residues" evidence="1">
    <location>
        <begin position="124"/>
        <end position="133"/>
    </location>
</feature>
<feature type="compositionally biased region" description="Basic and acidic residues" evidence="1">
    <location>
        <begin position="94"/>
        <end position="106"/>
    </location>
</feature>
<feature type="compositionally biased region" description="Basic residues" evidence="1">
    <location>
        <begin position="197"/>
        <end position="206"/>
    </location>
</feature>
<reference evidence="2" key="1">
    <citation type="submission" date="2022-03" db="EMBL/GenBank/DDBJ databases">
        <authorList>
            <person name="Martin C."/>
        </authorList>
    </citation>
    <scope>NUCLEOTIDE SEQUENCE</scope>
</reference>
<dbReference type="AlphaFoldDB" id="A0A8J1UW82"/>
<proteinExistence type="predicted"/>
<comment type="caution">
    <text evidence="2">The sequence shown here is derived from an EMBL/GenBank/DDBJ whole genome shotgun (WGS) entry which is preliminary data.</text>
</comment>
<evidence type="ECO:0000313" key="3">
    <source>
        <dbReference type="Proteomes" id="UP000749559"/>
    </source>
</evidence>
<feature type="compositionally biased region" description="Acidic residues" evidence="1">
    <location>
        <begin position="166"/>
        <end position="189"/>
    </location>
</feature>
<evidence type="ECO:0000256" key="1">
    <source>
        <dbReference type="SAM" id="MobiDB-lite"/>
    </source>
</evidence>
<feature type="compositionally biased region" description="Acidic residues" evidence="1">
    <location>
        <begin position="145"/>
        <end position="156"/>
    </location>
</feature>
<feature type="region of interest" description="Disordered" evidence="1">
    <location>
        <begin position="63"/>
        <end position="206"/>
    </location>
</feature>
<feature type="non-terminal residue" evidence="2">
    <location>
        <position position="1"/>
    </location>
</feature>
<accession>A0A8J1UW82</accession>
<evidence type="ECO:0000313" key="2">
    <source>
        <dbReference type="EMBL" id="CAH1778755.1"/>
    </source>
</evidence>
<organism evidence="2 3">
    <name type="scientific">Owenia fusiformis</name>
    <name type="common">Polychaete worm</name>
    <dbReference type="NCBI Taxonomy" id="6347"/>
    <lineage>
        <taxon>Eukaryota</taxon>
        <taxon>Metazoa</taxon>
        <taxon>Spiralia</taxon>
        <taxon>Lophotrochozoa</taxon>
        <taxon>Annelida</taxon>
        <taxon>Polychaeta</taxon>
        <taxon>Sedentaria</taxon>
        <taxon>Canalipalpata</taxon>
        <taxon>Sabellida</taxon>
        <taxon>Oweniida</taxon>
        <taxon>Oweniidae</taxon>
        <taxon>Owenia</taxon>
    </lineage>
</organism>